<dbReference type="InParanoid" id="A0A3A9JBV9"/>
<keyword evidence="3" id="KW-1185">Reference proteome</keyword>
<evidence type="ECO:0000313" key="1">
    <source>
        <dbReference type="EMBL" id="RKK02173.1"/>
    </source>
</evidence>
<reference evidence="1 4" key="1">
    <citation type="submission" date="2018-09" db="EMBL/GenBank/DDBJ databases">
        <title>Roseomonas sp. nov., isolated from feces of Tibetan antelopes in the Qinghai-Tibet plateau, China.</title>
        <authorList>
            <person name="Tian Z."/>
        </authorList>
    </citation>
    <scope>NUCLEOTIDE SEQUENCE [LARGE SCALE GENOMIC DNA]</scope>
    <source>
        <strain evidence="2 3">Z23</strain>
        <strain evidence="1 4">Z24</strain>
    </source>
</reference>
<comment type="caution">
    <text evidence="1">The sequence shown here is derived from an EMBL/GenBank/DDBJ whole genome shotgun (WGS) entry which is preliminary data.</text>
</comment>
<dbReference type="OrthoDB" id="7269818at2"/>
<dbReference type="RefSeq" id="WP_120640202.1">
    <property type="nucleotide sequence ID" value="NZ_RAQU01000177.1"/>
</dbReference>
<organism evidence="1 4">
    <name type="scientific">Teichococcus wenyumeiae</name>
    <dbReference type="NCBI Taxonomy" id="2478470"/>
    <lineage>
        <taxon>Bacteria</taxon>
        <taxon>Pseudomonadati</taxon>
        <taxon>Pseudomonadota</taxon>
        <taxon>Alphaproteobacteria</taxon>
        <taxon>Acetobacterales</taxon>
        <taxon>Roseomonadaceae</taxon>
        <taxon>Roseomonas</taxon>
    </lineage>
</organism>
<evidence type="ECO:0000313" key="3">
    <source>
        <dbReference type="Proteomes" id="UP000274097"/>
    </source>
</evidence>
<accession>A0A3A9JBV9</accession>
<gene>
    <name evidence="1" type="ORF">D6Z83_21150</name>
    <name evidence="2" type="ORF">EBE87_03285</name>
</gene>
<dbReference type="Proteomes" id="UP000274097">
    <property type="component" value="Unassembled WGS sequence"/>
</dbReference>
<dbReference type="EMBL" id="RFLX01000002">
    <property type="protein sequence ID" value="RMI26324.1"/>
    <property type="molecule type" value="Genomic_DNA"/>
</dbReference>
<evidence type="ECO:0000313" key="4">
    <source>
        <dbReference type="Proteomes" id="UP000278036"/>
    </source>
</evidence>
<protein>
    <submittedName>
        <fullName evidence="1">Uncharacterized protein</fullName>
    </submittedName>
</protein>
<dbReference type="EMBL" id="RAQU01000177">
    <property type="protein sequence ID" value="RKK02173.1"/>
    <property type="molecule type" value="Genomic_DNA"/>
</dbReference>
<dbReference type="AlphaFoldDB" id="A0A3A9JBV9"/>
<proteinExistence type="predicted"/>
<dbReference type="Proteomes" id="UP000278036">
    <property type="component" value="Unassembled WGS sequence"/>
</dbReference>
<name>A0A3A9JBV9_9PROT</name>
<sequence length="106" mass="12505">MKVEKPVMGFAWYEASSFDTLRERMPDMSDSYDDWREGAARDVLHHERQGYRVIRITLRPPEFFAWCRSRGISMPGVRERRQFAADGARKVVRAERGVQQKGFSFF</sequence>
<evidence type="ECO:0000313" key="2">
    <source>
        <dbReference type="EMBL" id="RMI26324.1"/>
    </source>
</evidence>